<name>A0ABN9UIX6_9DINO</name>
<feature type="region of interest" description="Disordered" evidence="1">
    <location>
        <begin position="145"/>
        <end position="210"/>
    </location>
</feature>
<evidence type="ECO:0000313" key="2">
    <source>
        <dbReference type="EMBL" id="CAK0859659.1"/>
    </source>
</evidence>
<sequence length="260" mass="30127">MIQERSPDEIGDADDRCTRYLDHCYAIVSRTSPEDWITRTRGSVPQVVEDARERCDAPQDVEYGEERCDEDVCYDVPRDMPQDEEDRQQDAEGAQYDVEHAEDAQVVDEEDCYDAPQDQVAKCRVLMASTRWRWQREHQPRINVIGADYHSGHHPRRAQVPRRRCDRKDPRQGAGAQRLLQREPGTPPPAPPSEHSSAGHRSRSGTAARALPHYSSPRPLFYPYSAWFFRFSVFPRETHSRRRPKAPLPWLAWWPRGALA</sequence>
<evidence type="ECO:0000313" key="3">
    <source>
        <dbReference type="Proteomes" id="UP001189429"/>
    </source>
</evidence>
<accession>A0ABN9UIX6</accession>
<comment type="caution">
    <text evidence="2">The sequence shown here is derived from an EMBL/GenBank/DDBJ whole genome shotgun (WGS) entry which is preliminary data.</text>
</comment>
<gene>
    <name evidence="2" type="ORF">PCOR1329_LOCUS48961</name>
</gene>
<dbReference type="EMBL" id="CAUYUJ010015923">
    <property type="protein sequence ID" value="CAK0859659.1"/>
    <property type="molecule type" value="Genomic_DNA"/>
</dbReference>
<keyword evidence="3" id="KW-1185">Reference proteome</keyword>
<evidence type="ECO:0000256" key="1">
    <source>
        <dbReference type="SAM" id="MobiDB-lite"/>
    </source>
</evidence>
<proteinExistence type="predicted"/>
<protein>
    <submittedName>
        <fullName evidence="2">Uncharacterized protein</fullName>
    </submittedName>
</protein>
<feature type="compositionally biased region" description="Basic residues" evidence="1">
    <location>
        <begin position="152"/>
        <end position="165"/>
    </location>
</feature>
<dbReference type="Proteomes" id="UP001189429">
    <property type="component" value="Unassembled WGS sequence"/>
</dbReference>
<organism evidence="2 3">
    <name type="scientific">Prorocentrum cordatum</name>
    <dbReference type="NCBI Taxonomy" id="2364126"/>
    <lineage>
        <taxon>Eukaryota</taxon>
        <taxon>Sar</taxon>
        <taxon>Alveolata</taxon>
        <taxon>Dinophyceae</taxon>
        <taxon>Prorocentrales</taxon>
        <taxon>Prorocentraceae</taxon>
        <taxon>Prorocentrum</taxon>
    </lineage>
</organism>
<reference evidence="2" key="1">
    <citation type="submission" date="2023-10" db="EMBL/GenBank/DDBJ databases">
        <authorList>
            <person name="Chen Y."/>
            <person name="Shah S."/>
            <person name="Dougan E. K."/>
            <person name="Thang M."/>
            <person name="Chan C."/>
        </authorList>
    </citation>
    <scope>NUCLEOTIDE SEQUENCE [LARGE SCALE GENOMIC DNA]</scope>
</reference>